<evidence type="ECO:0000313" key="3">
    <source>
        <dbReference type="Proteomes" id="UP001264980"/>
    </source>
</evidence>
<dbReference type="RefSeq" id="WP_309987979.1">
    <property type="nucleotide sequence ID" value="NZ_JAVDTI010000005.1"/>
</dbReference>
<dbReference type="Pfam" id="PF01381">
    <property type="entry name" value="HTH_3"/>
    <property type="match status" value="1"/>
</dbReference>
<dbReference type="PROSITE" id="PS50943">
    <property type="entry name" value="HTH_CROC1"/>
    <property type="match status" value="1"/>
</dbReference>
<gene>
    <name evidence="2" type="ORF">J2W84_004574</name>
</gene>
<evidence type="ECO:0000259" key="1">
    <source>
        <dbReference type="PROSITE" id="PS50943"/>
    </source>
</evidence>
<comment type="caution">
    <text evidence="2">The sequence shown here is derived from an EMBL/GenBank/DDBJ whole genome shotgun (WGS) entry which is preliminary data.</text>
</comment>
<dbReference type="SUPFAM" id="SSF47413">
    <property type="entry name" value="lambda repressor-like DNA-binding domains"/>
    <property type="match status" value="1"/>
</dbReference>
<dbReference type="CDD" id="cd00093">
    <property type="entry name" value="HTH_XRE"/>
    <property type="match status" value="1"/>
</dbReference>
<dbReference type="EMBL" id="JAVDTI010000005">
    <property type="protein sequence ID" value="MDR6807520.1"/>
    <property type="molecule type" value="Genomic_DNA"/>
</dbReference>
<dbReference type="SMART" id="SM00530">
    <property type="entry name" value="HTH_XRE"/>
    <property type="match status" value="1"/>
</dbReference>
<proteinExistence type="predicted"/>
<name>A0ABU1R4L2_9BACT</name>
<evidence type="ECO:0000313" key="2">
    <source>
        <dbReference type="EMBL" id="MDR6807520.1"/>
    </source>
</evidence>
<reference evidence="2 3" key="1">
    <citation type="submission" date="2023-07" db="EMBL/GenBank/DDBJ databases">
        <title>Sorghum-associated microbial communities from plants grown in Nebraska, USA.</title>
        <authorList>
            <person name="Schachtman D."/>
        </authorList>
    </citation>
    <scope>NUCLEOTIDE SEQUENCE [LARGE SCALE GENOMIC DNA]</scope>
    <source>
        <strain evidence="2 3">BE57</strain>
    </source>
</reference>
<dbReference type="Proteomes" id="UP001264980">
    <property type="component" value="Unassembled WGS sequence"/>
</dbReference>
<protein>
    <submittedName>
        <fullName evidence="2">Transcriptional regulator with XRE-family HTH domain</fullName>
    </submittedName>
</protein>
<feature type="domain" description="HTH cro/C1-type" evidence="1">
    <location>
        <begin position="14"/>
        <end position="67"/>
    </location>
</feature>
<dbReference type="InterPro" id="IPR001387">
    <property type="entry name" value="Cro/C1-type_HTH"/>
</dbReference>
<dbReference type="InterPro" id="IPR010982">
    <property type="entry name" value="Lambda_DNA-bd_dom_sf"/>
</dbReference>
<dbReference type="Gene3D" id="1.10.260.40">
    <property type="entry name" value="lambda repressor-like DNA-binding domains"/>
    <property type="match status" value="1"/>
</dbReference>
<accession>A0ABU1R4L2</accession>
<organism evidence="2 3">
    <name type="scientific">Dyadobacter fermentans</name>
    <dbReference type="NCBI Taxonomy" id="94254"/>
    <lineage>
        <taxon>Bacteria</taxon>
        <taxon>Pseudomonadati</taxon>
        <taxon>Bacteroidota</taxon>
        <taxon>Cytophagia</taxon>
        <taxon>Cytophagales</taxon>
        <taxon>Spirosomataceae</taxon>
        <taxon>Dyadobacter</taxon>
    </lineage>
</organism>
<sequence length="134" mass="15333">MSTATKTSHIGHKISRIRELRGLKQEFVAHELRVSQQTVSKIEQSETIDAELLEQISKILGVPAEGIKNFNEEAVFNYIQNNYEGASGNYSGLYNCQFNPLDKLIEAFEDNKKLYERLLLSEREKIELLKDTKG</sequence>
<keyword evidence="3" id="KW-1185">Reference proteome</keyword>